<sequence length="585" mass="64506">MLLSIGSLRRRSWLTILVLGLAGFLCVVVLRHGRALPAVYRLPEHATTTRWSKAAHDRMKQRIQEATAATSSWWWWWRRQQRGLGGPDELLLDVANATLGFQEIFVVNLPARTDRRDAMVLAAGLTGLHVSFSDGVDSRAVADRVLPVDSANKHILPGNKGSWRAHMNVLQSIIERNLTTALIMEDDIDWDVRLKAQMVSFALAARAFHQPLRGTNRTAAFWHTPPFDKDGRAISLDSQRHHHHQQQQQQEQQPLPRKGQQPTTAEAIAAAAENAARDEQRKHDVPLEAVPAYDLPHLSPYGDDWDVLWLGHCGTEFPASPPMLSKQPDAPDETTAGSGGQGAKQSATEGSAAAAAAAAGAAPAQLPLLRVTLADDPTVPAPASLKPHPFALPDALGTLYPPHTRVVHPASGTLCTQAYAVSQRGARKLLYQFGLASFTTGWDLLLRDWCDGLYRQGPGTQKRRRRRRQQQQQQQQPTNGERSRRRDDSRDEGDKGGGGGDDDDGPVEPVPQCLTVQPPLFSHYLTAKAAHSDIQAQGGGFVHKTGSQYIRLSVQRNLRRLVNGARIDDLWDQWPGDDEDARGER</sequence>
<gene>
    <name evidence="6" type="ORF">SPI_01273</name>
</gene>
<evidence type="ECO:0000256" key="4">
    <source>
        <dbReference type="SAM" id="MobiDB-lite"/>
    </source>
</evidence>
<feature type="domain" description="Glycosyl transferase family 25" evidence="5">
    <location>
        <begin position="102"/>
        <end position="196"/>
    </location>
</feature>
<proteinExistence type="inferred from homology"/>
<evidence type="ECO:0000256" key="3">
    <source>
        <dbReference type="ARBA" id="ARBA00022679"/>
    </source>
</evidence>
<protein>
    <submittedName>
        <fullName evidence="6">Glycosyltransferase family 25 protein</fullName>
    </submittedName>
</protein>
<keyword evidence="3 6" id="KW-0808">Transferase</keyword>
<dbReference type="EMBL" id="AZHD01000002">
    <property type="protein sequence ID" value="OAA66697.1"/>
    <property type="molecule type" value="Genomic_DNA"/>
</dbReference>
<dbReference type="PANTHER" id="PTHR10730:SF53">
    <property type="entry name" value="GLYCOSYLTRANSFERASE 25 FAMILY MEMBER"/>
    <property type="match status" value="1"/>
</dbReference>
<evidence type="ECO:0000259" key="5">
    <source>
        <dbReference type="Pfam" id="PF01755"/>
    </source>
</evidence>
<keyword evidence="7" id="KW-1185">Reference proteome</keyword>
<feature type="region of interest" description="Disordered" evidence="4">
    <location>
        <begin position="320"/>
        <end position="349"/>
    </location>
</feature>
<dbReference type="Proteomes" id="UP000076874">
    <property type="component" value="Unassembled WGS sequence"/>
</dbReference>
<accession>A0A167YUA8</accession>
<dbReference type="Pfam" id="PF01755">
    <property type="entry name" value="Glyco_transf_25"/>
    <property type="match status" value="1"/>
</dbReference>
<organism evidence="6 7">
    <name type="scientific">Niveomyces insectorum RCEF 264</name>
    <dbReference type="NCBI Taxonomy" id="1081102"/>
    <lineage>
        <taxon>Eukaryota</taxon>
        <taxon>Fungi</taxon>
        <taxon>Dikarya</taxon>
        <taxon>Ascomycota</taxon>
        <taxon>Pezizomycotina</taxon>
        <taxon>Sordariomycetes</taxon>
        <taxon>Hypocreomycetidae</taxon>
        <taxon>Hypocreales</taxon>
        <taxon>Cordycipitaceae</taxon>
        <taxon>Niveomyces</taxon>
    </lineage>
</organism>
<feature type="region of interest" description="Disordered" evidence="4">
    <location>
        <begin position="456"/>
        <end position="514"/>
    </location>
</feature>
<name>A0A167YUA8_9HYPO</name>
<reference evidence="6 7" key="1">
    <citation type="journal article" date="2016" name="Genome Biol. Evol.">
        <title>Divergent and convergent evolution of fungal pathogenicity.</title>
        <authorList>
            <person name="Shang Y."/>
            <person name="Xiao G."/>
            <person name="Zheng P."/>
            <person name="Cen K."/>
            <person name="Zhan S."/>
            <person name="Wang C."/>
        </authorList>
    </citation>
    <scope>NUCLEOTIDE SEQUENCE [LARGE SCALE GENOMIC DNA]</scope>
    <source>
        <strain evidence="6 7">RCEF 264</strain>
    </source>
</reference>
<dbReference type="GO" id="GO:0016740">
    <property type="term" value="F:transferase activity"/>
    <property type="evidence" value="ECO:0007669"/>
    <property type="project" value="UniProtKB-KW"/>
</dbReference>
<feature type="region of interest" description="Disordered" evidence="4">
    <location>
        <begin position="231"/>
        <end position="282"/>
    </location>
</feature>
<feature type="compositionally biased region" description="Low complexity" evidence="4">
    <location>
        <begin position="265"/>
        <end position="274"/>
    </location>
</feature>
<feature type="compositionally biased region" description="Basic and acidic residues" evidence="4">
    <location>
        <begin position="481"/>
        <end position="495"/>
    </location>
</feature>
<evidence type="ECO:0000313" key="6">
    <source>
        <dbReference type="EMBL" id="OAA66697.1"/>
    </source>
</evidence>
<dbReference type="CDD" id="cd06532">
    <property type="entry name" value="Glyco_transf_25"/>
    <property type="match status" value="1"/>
</dbReference>
<dbReference type="OrthoDB" id="47375at2759"/>
<evidence type="ECO:0000313" key="7">
    <source>
        <dbReference type="Proteomes" id="UP000076874"/>
    </source>
</evidence>
<keyword evidence="2" id="KW-0328">Glycosyltransferase</keyword>
<dbReference type="InterPro" id="IPR002654">
    <property type="entry name" value="Glyco_trans_25"/>
</dbReference>
<comment type="similarity">
    <text evidence="1">Belongs to the glycosyltransferase 25 family.</text>
</comment>
<comment type="caution">
    <text evidence="6">The sequence shown here is derived from an EMBL/GenBank/DDBJ whole genome shotgun (WGS) entry which is preliminary data.</text>
</comment>
<dbReference type="PANTHER" id="PTHR10730">
    <property type="entry name" value="PROCOLLAGEN-LYSINE,2-OXOGLUTARATE 5-DIOXYGENASE/GLYCOSYLTRANSFERASE 25 FAMILY MEMBER"/>
    <property type="match status" value="1"/>
</dbReference>
<dbReference type="STRING" id="1081102.A0A167YUA8"/>
<dbReference type="InterPro" id="IPR050757">
    <property type="entry name" value="Collagen_mod_GT25"/>
</dbReference>
<evidence type="ECO:0000256" key="2">
    <source>
        <dbReference type="ARBA" id="ARBA00022676"/>
    </source>
</evidence>
<evidence type="ECO:0000256" key="1">
    <source>
        <dbReference type="ARBA" id="ARBA00006721"/>
    </source>
</evidence>
<dbReference type="AlphaFoldDB" id="A0A167YUA8"/>